<keyword evidence="18" id="KW-1185">Reference proteome</keyword>
<keyword evidence="11 14" id="KW-1133">Transmembrane helix</keyword>
<feature type="active site" description="Acyl-ester intermediate" evidence="14">
    <location>
        <position position="327"/>
    </location>
</feature>
<evidence type="ECO:0000256" key="5">
    <source>
        <dbReference type="ARBA" id="ARBA00022645"/>
    </source>
</evidence>
<evidence type="ECO:0000256" key="6">
    <source>
        <dbReference type="ARBA" id="ARBA00022670"/>
    </source>
</evidence>
<dbReference type="SUPFAM" id="SSF56601">
    <property type="entry name" value="beta-lactamase/transpeptidase-like"/>
    <property type="match status" value="1"/>
</dbReference>
<keyword evidence="13 14" id="KW-0961">Cell wall biogenesis/degradation</keyword>
<evidence type="ECO:0000256" key="12">
    <source>
        <dbReference type="ARBA" id="ARBA00023136"/>
    </source>
</evidence>
<dbReference type="PANTHER" id="PTHR30627:SF2">
    <property type="entry name" value="PEPTIDOGLYCAN D,D-TRANSPEPTIDASE MRDA"/>
    <property type="match status" value="1"/>
</dbReference>
<evidence type="ECO:0000256" key="2">
    <source>
        <dbReference type="ARBA" id="ARBA00004236"/>
    </source>
</evidence>
<dbReference type="EC" id="3.4.16.4" evidence="14"/>
<evidence type="ECO:0000313" key="18">
    <source>
        <dbReference type="Proteomes" id="UP001317963"/>
    </source>
</evidence>
<feature type="binding site" evidence="14">
    <location>
        <position position="366"/>
    </location>
    <ligand>
        <name>Zn(2+)</name>
        <dbReference type="ChEBI" id="CHEBI:29105"/>
    </ligand>
</feature>
<feature type="binding site" evidence="14">
    <location>
        <position position="376"/>
    </location>
    <ligand>
        <name>Zn(2+)</name>
        <dbReference type="ChEBI" id="CHEBI:29105"/>
    </ligand>
</feature>
<evidence type="ECO:0000256" key="11">
    <source>
        <dbReference type="ARBA" id="ARBA00022989"/>
    </source>
</evidence>
<dbReference type="InterPro" id="IPR036138">
    <property type="entry name" value="PBP_dimer_sf"/>
</dbReference>
<keyword evidence="5 14" id="KW-0121">Carboxypeptidase</keyword>
<proteinExistence type="inferred from homology"/>
<comment type="similarity">
    <text evidence="14">Belongs to the transpeptidase family. MrdA subfamily.</text>
</comment>
<feature type="transmembrane region" description="Helical" evidence="14">
    <location>
        <begin position="21"/>
        <end position="42"/>
    </location>
</feature>
<evidence type="ECO:0000256" key="13">
    <source>
        <dbReference type="ARBA" id="ARBA00023316"/>
    </source>
</evidence>
<comment type="cofactor">
    <cofactor evidence="14">
        <name>Zn(2+)</name>
        <dbReference type="ChEBI" id="CHEBI:29105"/>
    </cofactor>
    <text evidence="14">Binds one Zn(2+) ion per subunit.</text>
</comment>
<accession>A0ABY6Q4Z7</accession>
<gene>
    <name evidence="14 17" type="primary">mrdA</name>
    <name evidence="17" type="ORF">E0F26_00670</name>
</gene>
<dbReference type="InterPro" id="IPR001460">
    <property type="entry name" value="PCN-bd_Tpept"/>
</dbReference>
<name>A0ABY6Q4Z7_9GAMM</name>
<dbReference type="Gene3D" id="3.30.1390.30">
    <property type="entry name" value="Penicillin-binding protein 2a, domain 3"/>
    <property type="match status" value="1"/>
</dbReference>
<keyword evidence="4 14" id="KW-0997">Cell inner membrane</keyword>
<dbReference type="EMBL" id="CP036501">
    <property type="protein sequence ID" value="UZP73336.1"/>
    <property type="molecule type" value="Genomic_DNA"/>
</dbReference>
<evidence type="ECO:0000259" key="15">
    <source>
        <dbReference type="Pfam" id="PF00905"/>
    </source>
</evidence>
<evidence type="ECO:0000256" key="10">
    <source>
        <dbReference type="ARBA" id="ARBA00022984"/>
    </source>
</evidence>
<feature type="domain" description="Penicillin-binding protein dimerisation" evidence="16">
    <location>
        <begin position="66"/>
        <end position="235"/>
    </location>
</feature>
<evidence type="ECO:0000256" key="9">
    <source>
        <dbReference type="ARBA" id="ARBA00022960"/>
    </source>
</evidence>
<dbReference type="Proteomes" id="UP001317963">
    <property type="component" value="Chromosome"/>
</dbReference>
<evidence type="ECO:0000313" key="17">
    <source>
        <dbReference type="EMBL" id="UZP73336.1"/>
    </source>
</evidence>
<evidence type="ECO:0000256" key="14">
    <source>
        <dbReference type="HAMAP-Rule" id="MF_02081"/>
    </source>
</evidence>
<keyword evidence="14" id="KW-0479">Metal-binding</keyword>
<dbReference type="InterPro" id="IPR017790">
    <property type="entry name" value="Penicillin-binding_protein_2"/>
</dbReference>
<dbReference type="HAMAP" id="MF_02081">
    <property type="entry name" value="MrdA_transpept"/>
    <property type="match status" value="1"/>
</dbReference>
<keyword evidence="10 14" id="KW-0573">Peptidoglycan synthesis</keyword>
<keyword evidence="9 14" id="KW-0133">Cell shape</keyword>
<keyword evidence="6 14" id="KW-0645">Protease</keyword>
<evidence type="ECO:0000256" key="4">
    <source>
        <dbReference type="ARBA" id="ARBA00022519"/>
    </source>
</evidence>
<feature type="domain" description="Penicillin-binding protein transpeptidase" evidence="15">
    <location>
        <begin position="268"/>
        <end position="605"/>
    </location>
</feature>
<dbReference type="Gene3D" id="3.90.1310.10">
    <property type="entry name" value="Penicillin-binding protein 2a (Domain 2)"/>
    <property type="match status" value="1"/>
</dbReference>
<evidence type="ECO:0000256" key="8">
    <source>
        <dbReference type="ARBA" id="ARBA00022801"/>
    </source>
</evidence>
<dbReference type="InterPro" id="IPR012338">
    <property type="entry name" value="Beta-lactam/transpept-like"/>
</dbReference>
<evidence type="ECO:0000256" key="3">
    <source>
        <dbReference type="ARBA" id="ARBA00022475"/>
    </source>
</evidence>
<keyword evidence="12 14" id="KW-0472">Membrane</keyword>
<sequence>MARQLNQMQDWARETRLTHGRIVVLTVLMLAVMAGLLYRYFYLQIIQNETFRAQSDRNRIAVRAVAPTRGVIVDREGRLVAENLPSFTLALTPERITDLDGTLDALSELLALTPDNLALFSETRKRTRPLSPVPLKYRLNESERALLAVNKHRFEGVSILSELTRHYPEGPLLGHALGYVGRIGKDDIAPSDTEQYRGITHIGKVGLEAYYEQWLRGELGVSRIETNARGVELEVVDRIEPTPGSQLALHLDVALQRVAAEALGDMRGAVVAIDTRSGGVLAAFSNPGYDPNKFVNGISFGDYALLRDSRDAPLLNRVIQGQYPPASTIKPMLGLAGLNRGVIDVDTLVADPGYYTLPGDDRRYRDWILRIRGTGHADFMNLRDSIAQSCDVYFYELANRLGIDALSDSLYEFGIGSLTGVDLPSEKRGILPSAQWKREAIGSSWYGGETLIVGIGQGYMLATPLQLAVATSAVAMRGTAYKPQLVASIAGEVVIPEPLLSVSAPTEYWDEIVAGMVDTIFAPRGTAAGMRRGLDYTVAGKTGTAQVVGIAQDATYDEESLSEYQRNHGWFIAFAPVESPEIAIAVLTENSGGGSSAYPVARSMLDYWMTRHES</sequence>
<dbReference type="PANTHER" id="PTHR30627">
    <property type="entry name" value="PEPTIDOGLYCAN D,D-TRANSPEPTIDASE"/>
    <property type="match status" value="1"/>
</dbReference>
<reference evidence="17 18" key="1">
    <citation type="submission" date="2019-02" db="EMBL/GenBank/DDBJ databases">
        <title>Halieaceae_genomes.</title>
        <authorList>
            <person name="Li S.-H."/>
        </authorList>
    </citation>
    <scope>NUCLEOTIDE SEQUENCE [LARGE SCALE GENOMIC DNA]</scope>
    <source>
        <strain evidence="17 18">JH123</strain>
    </source>
</reference>
<comment type="subcellular location">
    <subcellularLocation>
        <location evidence="14">Cell inner membrane</location>
        <topology evidence="14">Single-pass membrane protein</topology>
    </subcellularLocation>
    <subcellularLocation>
        <location evidence="2">Cell membrane</location>
    </subcellularLocation>
    <subcellularLocation>
        <location evidence="1">Membrane</location>
        <topology evidence="1">Single-pass membrane protein</topology>
    </subcellularLocation>
</comment>
<comment type="pathway">
    <text evidence="14">Cell wall biogenesis; peptidoglycan biosynthesis.</text>
</comment>
<keyword evidence="3 14" id="KW-1003">Cell membrane</keyword>
<keyword evidence="14" id="KW-0862">Zinc</keyword>
<keyword evidence="7 14" id="KW-0812">Transmembrane</keyword>
<dbReference type="Pfam" id="PF03717">
    <property type="entry name" value="PBP_dimer"/>
    <property type="match status" value="1"/>
</dbReference>
<dbReference type="InterPro" id="IPR005311">
    <property type="entry name" value="PBP_dimer"/>
</dbReference>
<organism evidence="17 18">
    <name type="scientific">Candidatus Paraluminiphilus aquimaris</name>
    <dbReference type="NCBI Taxonomy" id="2518994"/>
    <lineage>
        <taxon>Bacteria</taxon>
        <taxon>Pseudomonadati</taxon>
        <taxon>Pseudomonadota</taxon>
        <taxon>Gammaproteobacteria</taxon>
        <taxon>Cellvibrionales</taxon>
        <taxon>Halieaceae</taxon>
        <taxon>Candidatus Paraluminiphilus</taxon>
    </lineage>
</organism>
<dbReference type="Gene3D" id="3.40.710.10">
    <property type="entry name" value="DD-peptidase/beta-lactamase superfamily"/>
    <property type="match status" value="1"/>
</dbReference>
<dbReference type="InterPro" id="IPR050515">
    <property type="entry name" value="Beta-lactam/transpept"/>
</dbReference>
<evidence type="ECO:0000256" key="7">
    <source>
        <dbReference type="ARBA" id="ARBA00022692"/>
    </source>
</evidence>
<keyword evidence="8 14" id="KW-0378">Hydrolase</keyword>
<evidence type="ECO:0000256" key="1">
    <source>
        <dbReference type="ARBA" id="ARBA00004167"/>
    </source>
</evidence>
<evidence type="ECO:0000259" key="16">
    <source>
        <dbReference type="Pfam" id="PF03717"/>
    </source>
</evidence>
<dbReference type="Pfam" id="PF00905">
    <property type="entry name" value="Transpeptidase"/>
    <property type="match status" value="1"/>
</dbReference>
<feature type="binding site" evidence="14">
    <location>
        <position position="390"/>
    </location>
    <ligand>
        <name>Zn(2+)</name>
        <dbReference type="ChEBI" id="CHEBI:29105"/>
    </ligand>
</feature>
<protein>
    <recommendedName>
        <fullName evidence="14">Peptidoglycan D,D-transpeptidase MrdA</fullName>
        <ecNumber evidence="14">3.4.16.4</ecNumber>
    </recommendedName>
    <alternativeName>
        <fullName evidence="14">Penicillin-binding protein 2</fullName>
        <shortName evidence="14">PBP-2</shortName>
    </alternativeName>
</protein>
<dbReference type="RefSeq" id="WP_279242115.1">
    <property type="nucleotide sequence ID" value="NZ_CP036501.1"/>
</dbReference>
<feature type="binding site" evidence="14">
    <location>
        <position position="351"/>
    </location>
    <ligand>
        <name>Zn(2+)</name>
        <dbReference type="ChEBI" id="CHEBI:29105"/>
    </ligand>
</feature>
<comment type="function">
    <text evidence="14">Catalyzes cross-linking of the peptidoglycan cell wall.</text>
</comment>
<dbReference type="NCBIfam" id="TIGR03423">
    <property type="entry name" value="pbp2_mrdA"/>
    <property type="match status" value="1"/>
</dbReference>
<dbReference type="SUPFAM" id="SSF56519">
    <property type="entry name" value="Penicillin binding protein dimerisation domain"/>
    <property type="match status" value="1"/>
</dbReference>
<comment type="catalytic activity">
    <reaction evidence="14">
        <text>Preferential cleavage: (Ac)2-L-Lys-D-Ala-|-D-Ala. Also transpeptidation of peptidyl-alanyl moieties that are N-acyl substituents of D-alanine.</text>
        <dbReference type="EC" id="3.4.16.4"/>
    </reaction>
</comment>